<keyword evidence="2" id="KW-0479">Metal-binding</keyword>
<dbReference type="Gene3D" id="3.40.50.1000">
    <property type="entry name" value="HAD superfamily/HAD-like"/>
    <property type="match status" value="1"/>
</dbReference>
<accession>A0A2W1L6N8</accession>
<keyword evidence="4" id="KW-0460">Magnesium</keyword>
<proteinExistence type="inferred from homology"/>
<evidence type="ECO:0000256" key="4">
    <source>
        <dbReference type="ARBA" id="ARBA00022842"/>
    </source>
</evidence>
<dbReference type="InterPro" id="IPR006385">
    <property type="entry name" value="HAD_hydro_SerB1"/>
</dbReference>
<dbReference type="Gene3D" id="1.20.1440.100">
    <property type="entry name" value="SG protein - dephosphorylation function"/>
    <property type="match status" value="1"/>
</dbReference>
<gene>
    <name evidence="5" type="ORF">DNH61_10490</name>
</gene>
<dbReference type="NCBIfam" id="TIGR01488">
    <property type="entry name" value="HAD-SF-IB"/>
    <property type="match status" value="1"/>
</dbReference>
<evidence type="ECO:0000256" key="2">
    <source>
        <dbReference type="ARBA" id="ARBA00022723"/>
    </source>
</evidence>
<dbReference type="AlphaFoldDB" id="A0A2W1L6N8"/>
<dbReference type="InterPro" id="IPR050582">
    <property type="entry name" value="HAD-like_SerB"/>
</dbReference>
<evidence type="ECO:0000313" key="6">
    <source>
        <dbReference type="Proteomes" id="UP000249522"/>
    </source>
</evidence>
<dbReference type="GO" id="GO:0016787">
    <property type="term" value="F:hydrolase activity"/>
    <property type="evidence" value="ECO:0007669"/>
    <property type="project" value="UniProtKB-KW"/>
</dbReference>
<dbReference type="InterPro" id="IPR023214">
    <property type="entry name" value="HAD_sf"/>
</dbReference>
<comment type="similarity">
    <text evidence="1">Belongs to the HAD-like hydrolase superfamily. SerB family.</text>
</comment>
<organism evidence="5 6">
    <name type="scientific">Paenibacillus sambharensis</name>
    <dbReference type="NCBI Taxonomy" id="1803190"/>
    <lineage>
        <taxon>Bacteria</taxon>
        <taxon>Bacillati</taxon>
        <taxon>Bacillota</taxon>
        <taxon>Bacilli</taxon>
        <taxon>Bacillales</taxon>
        <taxon>Paenibacillaceae</taxon>
        <taxon>Paenibacillus</taxon>
    </lineage>
</organism>
<comment type="caution">
    <text evidence="5">The sequence shown here is derived from an EMBL/GenBank/DDBJ whole genome shotgun (WGS) entry which is preliminary data.</text>
</comment>
<dbReference type="GO" id="GO:0046872">
    <property type="term" value="F:metal ion binding"/>
    <property type="evidence" value="ECO:0007669"/>
    <property type="project" value="UniProtKB-KW"/>
</dbReference>
<dbReference type="Pfam" id="PF12710">
    <property type="entry name" value="HAD"/>
    <property type="match status" value="1"/>
</dbReference>
<name>A0A2W1L6N8_9BACL</name>
<reference evidence="5 6" key="1">
    <citation type="submission" date="2018-06" db="EMBL/GenBank/DDBJ databases">
        <title>Paenibacillus imtechensis sp. nov.</title>
        <authorList>
            <person name="Pinnaka A.K."/>
            <person name="Singh H."/>
            <person name="Kaur M."/>
        </authorList>
    </citation>
    <scope>NUCLEOTIDE SEQUENCE [LARGE SCALE GENOMIC DNA]</scope>
    <source>
        <strain evidence="5 6">SMB1</strain>
    </source>
</reference>
<dbReference type="CDD" id="cd02612">
    <property type="entry name" value="HAD_PGPPase"/>
    <property type="match status" value="1"/>
</dbReference>
<evidence type="ECO:0000256" key="3">
    <source>
        <dbReference type="ARBA" id="ARBA00022801"/>
    </source>
</evidence>
<dbReference type="NCBIfam" id="TIGR01490">
    <property type="entry name" value="HAD-SF-IB-hyp1"/>
    <property type="match status" value="1"/>
</dbReference>
<dbReference type="OrthoDB" id="9794212at2"/>
<evidence type="ECO:0000256" key="1">
    <source>
        <dbReference type="ARBA" id="ARBA00009184"/>
    </source>
</evidence>
<protein>
    <submittedName>
        <fullName evidence="5">HAD-IB family hydrolase</fullName>
    </submittedName>
</protein>
<dbReference type="SUPFAM" id="SSF56784">
    <property type="entry name" value="HAD-like"/>
    <property type="match status" value="1"/>
</dbReference>
<sequence length="210" mass="24572">METVKIALFDIDKTVIRHDSMFQFVKYSLRAKPWTAYRLLHIAAYTCLYKLKLMPLQKAKSAYFYAINHFREEDLERFYDTELATGIYPEALAEMEALKRQGYRILLITASPHAYMQYFSKLPAVDDVIGTNLCRVNGRYTSRIEGLNCKGKEKVARLQTYLKDHGLVIDYEQSRAYSDSLTDLPMFNLVKSRYLINRSHPGLEQLTWKM</sequence>
<dbReference type="Proteomes" id="UP000249522">
    <property type="component" value="Unassembled WGS sequence"/>
</dbReference>
<dbReference type="PANTHER" id="PTHR43344:SF13">
    <property type="entry name" value="PHOSPHATASE RV3661-RELATED"/>
    <property type="match status" value="1"/>
</dbReference>
<dbReference type="PANTHER" id="PTHR43344">
    <property type="entry name" value="PHOSPHOSERINE PHOSPHATASE"/>
    <property type="match status" value="1"/>
</dbReference>
<dbReference type="RefSeq" id="WP_111146613.1">
    <property type="nucleotide sequence ID" value="NZ_QKRB01000043.1"/>
</dbReference>
<evidence type="ECO:0000313" key="5">
    <source>
        <dbReference type="EMBL" id="PZD95868.1"/>
    </source>
</evidence>
<dbReference type="EMBL" id="QKRB01000043">
    <property type="protein sequence ID" value="PZD95868.1"/>
    <property type="molecule type" value="Genomic_DNA"/>
</dbReference>
<keyword evidence="3 5" id="KW-0378">Hydrolase</keyword>
<dbReference type="InterPro" id="IPR036412">
    <property type="entry name" value="HAD-like_sf"/>
</dbReference>
<keyword evidence="6" id="KW-1185">Reference proteome</keyword>